<evidence type="ECO:0000256" key="2">
    <source>
        <dbReference type="SAM" id="Phobius"/>
    </source>
</evidence>
<sequence>MTRRGTRFSSHTHSPSLASSLDLPWPPPSVPHSSRPLRPVPPPRQRKLYPRQRACRGISIPPRPLPPMAISLGAHSLLNRRGAGLGQRLPPGAQSLVSFLSVFACCLNVLSAAFNAAVLCVHRRWHLYPPMRKRIFVACGYFCTMRAILDSELFLQRLHLRNNSRI</sequence>
<evidence type="ECO:0000256" key="1">
    <source>
        <dbReference type="SAM" id="MobiDB-lite"/>
    </source>
</evidence>
<evidence type="ECO:0000313" key="3">
    <source>
        <dbReference type="EMBL" id="OSD05419.1"/>
    </source>
</evidence>
<organism evidence="3 4">
    <name type="scientific">Trametes coccinea (strain BRFM310)</name>
    <name type="common">Pycnoporus coccineus</name>
    <dbReference type="NCBI Taxonomy" id="1353009"/>
    <lineage>
        <taxon>Eukaryota</taxon>
        <taxon>Fungi</taxon>
        <taxon>Dikarya</taxon>
        <taxon>Basidiomycota</taxon>
        <taxon>Agaricomycotina</taxon>
        <taxon>Agaricomycetes</taxon>
        <taxon>Polyporales</taxon>
        <taxon>Polyporaceae</taxon>
        <taxon>Trametes</taxon>
    </lineage>
</organism>
<dbReference type="Proteomes" id="UP000193067">
    <property type="component" value="Unassembled WGS sequence"/>
</dbReference>
<dbReference type="EMBL" id="KZ084093">
    <property type="protein sequence ID" value="OSD05419.1"/>
    <property type="molecule type" value="Genomic_DNA"/>
</dbReference>
<proteinExistence type="predicted"/>
<protein>
    <submittedName>
        <fullName evidence="3">Uncharacterized protein</fullName>
    </submittedName>
</protein>
<accession>A0A1Y2IW96</accession>
<name>A0A1Y2IW96_TRAC3</name>
<dbReference type="AlphaFoldDB" id="A0A1Y2IW96"/>
<keyword evidence="2" id="KW-1133">Transmembrane helix</keyword>
<keyword evidence="2" id="KW-0472">Membrane</keyword>
<keyword evidence="2" id="KW-0812">Transmembrane</keyword>
<reference evidence="3 4" key="1">
    <citation type="journal article" date="2015" name="Biotechnol. Biofuels">
        <title>Enhanced degradation of softwood versus hardwood by the white-rot fungus Pycnoporus coccineus.</title>
        <authorList>
            <person name="Couturier M."/>
            <person name="Navarro D."/>
            <person name="Chevret D."/>
            <person name="Henrissat B."/>
            <person name="Piumi F."/>
            <person name="Ruiz-Duenas F.J."/>
            <person name="Martinez A.T."/>
            <person name="Grigoriev I.V."/>
            <person name="Riley R."/>
            <person name="Lipzen A."/>
            <person name="Berrin J.G."/>
            <person name="Master E.R."/>
            <person name="Rosso M.N."/>
        </authorList>
    </citation>
    <scope>NUCLEOTIDE SEQUENCE [LARGE SCALE GENOMIC DNA]</scope>
    <source>
        <strain evidence="3 4">BRFM310</strain>
    </source>
</reference>
<keyword evidence="4" id="KW-1185">Reference proteome</keyword>
<feature type="compositionally biased region" description="Low complexity" evidence="1">
    <location>
        <begin position="9"/>
        <end position="23"/>
    </location>
</feature>
<feature type="transmembrane region" description="Helical" evidence="2">
    <location>
        <begin position="96"/>
        <end position="115"/>
    </location>
</feature>
<evidence type="ECO:0000313" key="4">
    <source>
        <dbReference type="Proteomes" id="UP000193067"/>
    </source>
</evidence>
<feature type="region of interest" description="Disordered" evidence="1">
    <location>
        <begin position="1"/>
        <end position="48"/>
    </location>
</feature>
<gene>
    <name evidence="3" type="ORF">PYCCODRAFT_1236556</name>
</gene>